<evidence type="ECO:0000313" key="4">
    <source>
        <dbReference type="Proteomes" id="UP000008142"/>
    </source>
</evidence>
<feature type="compositionally biased region" description="Polar residues" evidence="1">
    <location>
        <begin position="744"/>
        <end position="754"/>
    </location>
</feature>
<dbReference type="CDD" id="cd04497">
    <property type="entry name" value="hPOT1_OB1_like"/>
    <property type="match status" value="1"/>
</dbReference>
<feature type="compositionally biased region" description="Basic and acidic residues" evidence="1">
    <location>
        <begin position="530"/>
        <end position="541"/>
    </location>
</feature>
<evidence type="ECO:0000313" key="3">
    <source>
        <dbReference type="EMBL" id="EGC47032.1"/>
    </source>
</evidence>
<feature type="compositionally biased region" description="Acidic residues" evidence="1">
    <location>
        <begin position="643"/>
        <end position="681"/>
    </location>
</feature>
<dbReference type="SMART" id="SM00976">
    <property type="entry name" value="Telo_bind"/>
    <property type="match status" value="1"/>
</dbReference>
<feature type="compositionally biased region" description="Acidic residues" evidence="1">
    <location>
        <begin position="490"/>
        <end position="500"/>
    </location>
</feature>
<feature type="region of interest" description="Disordered" evidence="1">
    <location>
        <begin position="741"/>
        <end position="802"/>
    </location>
</feature>
<dbReference type="EMBL" id="DS990640">
    <property type="protein sequence ID" value="EGC47032.1"/>
    <property type="molecule type" value="Genomic_DNA"/>
</dbReference>
<feature type="compositionally biased region" description="Basic residues" evidence="1">
    <location>
        <begin position="1247"/>
        <end position="1257"/>
    </location>
</feature>
<name>F0UPY2_AJEC8</name>
<dbReference type="Gene3D" id="2.40.50.140">
    <property type="entry name" value="Nucleic acid-binding proteins"/>
    <property type="match status" value="1"/>
</dbReference>
<feature type="compositionally biased region" description="Acidic residues" evidence="1">
    <location>
        <begin position="701"/>
        <end position="717"/>
    </location>
</feature>
<feature type="compositionally biased region" description="Basic and acidic residues" evidence="1">
    <location>
        <begin position="911"/>
        <end position="928"/>
    </location>
</feature>
<evidence type="ECO:0000256" key="1">
    <source>
        <dbReference type="SAM" id="MobiDB-lite"/>
    </source>
</evidence>
<accession>F0UPY2</accession>
<dbReference type="GO" id="GO:0000781">
    <property type="term" value="C:chromosome, telomeric region"/>
    <property type="evidence" value="ECO:0007669"/>
    <property type="project" value="InterPro"/>
</dbReference>
<dbReference type="VEuPathDB" id="FungiDB:I7I53_00384"/>
<protein>
    <submittedName>
        <fullName evidence="3">3-dehydroshikimate dehydratase</fullName>
    </submittedName>
</protein>
<reference evidence="4" key="1">
    <citation type="submission" date="2008-07" db="EMBL/GenBank/DDBJ databases">
        <title>Annotation of Ajellomyces capsulatus strain H88.</title>
        <authorList>
            <person name="Champion M."/>
            <person name="Cuomo C."/>
            <person name="Ma L.-J."/>
            <person name="Henn M.R."/>
            <person name="Sil A."/>
            <person name="Goldman B."/>
            <person name="Young S.K."/>
            <person name="Kodira C.D."/>
            <person name="Zeng Q."/>
            <person name="Koehrsen M."/>
            <person name="Alvarado L."/>
            <person name="Berlin A."/>
            <person name="Borenstein D."/>
            <person name="Chen Z."/>
            <person name="Engels R."/>
            <person name="Freedman E."/>
            <person name="Gellesch M."/>
            <person name="Goldberg J."/>
            <person name="Griggs A."/>
            <person name="Gujja S."/>
            <person name="Heiman D."/>
            <person name="Hepburn T."/>
            <person name="Howarth C."/>
            <person name="Jen D."/>
            <person name="Larson L."/>
            <person name="Lewis B."/>
            <person name="Mehta T."/>
            <person name="Park D."/>
            <person name="Pearson M."/>
            <person name="Roberts A."/>
            <person name="Saif S."/>
            <person name="Shea T."/>
            <person name="Shenoy N."/>
            <person name="Sisk P."/>
            <person name="Stolte C."/>
            <person name="Sykes S."/>
            <person name="Walk T."/>
            <person name="White J."/>
            <person name="Yandava C."/>
            <person name="Klein B."/>
            <person name="McEwen J.G."/>
            <person name="Puccia R."/>
            <person name="Goldman G.H."/>
            <person name="Felipe M.S."/>
            <person name="Nino-Vega G."/>
            <person name="San-Blas G."/>
            <person name="Taylor J."/>
            <person name="Mendoza L."/>
            <person name="Galagan J."/>
            <person name="Nusbaum C."/>
            <person name="Birren B."/>
        </authorList>
    </citation>
    <scope>NUCLEOTIDE SEQUENCE [LARGE SCALE GENOMIC DNA]</scope>
    <source>
        <strain evidence="4">H88</strain>
    </source>
</reference>
<sequence length="1294" mass="143536">MEWKFKATLDALMKTIPADQIYGLQISDAYKRVLRTWLRVVAEFLDGGPHGEVKYRRRVVENIMDLSPRLHGASALASRMQTPLEQLSPSLDNLEERHIRAVVILLWPYSSATKQFSLLLSEPDFRLRDRKGQVRVSFRGMSAKAVAESQVGIGDTVILSLDGARFHNHDAEICTPGKNIDWVLAFSNSVRLEVYRDSELFATVKVEASRDDHPHINGTIPATPNRSPSTPQTETNGQPTGLVTENWASPAFSQKFSRSFGSLPNSAINPLEEEDGYIWGKGRKRTKFGRPSSEWIFVDTSPSPPPAAADGWEDEALELDEDQQDTTVEGHFSQGDTVPNSQATVHMDDRVQENEATEISEPLKQLLQSSSMDDTFTHSQTEYPTAIFSQNSSRDIAHSQQPTITPLTSFGNSFEQEEPVVNLERAATPPVPKSAPMVPVGSSLETLFSNASYNLPPSSSPTSSLFHGHDTTSSRLVTPNISGQTGDEAGFQDEATETTPEDVHRMAVPCADKIDGPLSSTPVYGLSKQRQFDHETAEPDHVAPVTSTKKRKRHSTELEGEDRQSALTMPQDPSRRGCYVDEEMIDEDGQGEKLIDEYMGGSVRSRLEEDPEEHVDEKHADIFEEDVSRKLDEDLEEELMELEEEMEERIEEVVGNEDEEQEENENYEEQELAEEEPDEDMEIHSGDEMESGAYEYSPQLESEEEYESSGLEMDEDAFPPRPTYLAVPRATPEIIVLDSDDESQASASITSTPQHVDIHSPNVPLTSGDIKRTNLSQQDFTTVGSQPQIGFGESPRLEAGDSGAETEMLVQDFTPKNLGNASRFDETPRQEKIGYVAETALHIEADSVVNGKGEDTGHKPEDLNEYRHASPSFSGFMSDEDPETKLALSNEIAIDPQLYLPGTRRSSVTDSDPRGSVDHGLPHGKVADVDGTNEPRISLAPNSESQLVTPIEAGQYSDILSSIPSSDSHPTEDELVASQLFCDMEEQIRDTSPQTPDLVNGPSLPIPHSPEKQAPRILENVGIDNTTKYDTQKKKEMEHADAIRNATIESPTIFQPNTNGIGLRSRLSYFSPLSTLADSFNKMTDTISVVISSSKISRSRSGPREYYTTLHLTEPSMSGITVCAQIFRRTKSSLPIAKKGDVILLRDFKVQSMDHKMMLLSMASSAWAVFPRGGDTNVQMNGPPVEFGTEEHEYIASLRQWYQDEGEQLAAKYEYLETTRGSAGTSSSISSTSSSSPNKGRGSIFKKFARSKKPRHRRITIHELRDGRRYAEVGSPADKETIHELRDGTVYANL</sequence>
<feature type="region of interest" description="Disordered" evidence="1">
    <location>
        <begin position="643"/>
        <end position="724"/>
    </location>
</feature>
<feature type="region of interest" description="Disordered" evidence="1">
    <location>
        <begin position="212"/>
        <end position="238"/>
    </location>
</feature>
<feature type="domain" description="Telomeric single stranded DNA binding POT1/Cdc13" evidence="2">
    <location>
        <begin position="1070"/>
        <end position="1203"/>
    </location>
</feature>
<feature type="compositionally biased region" description="Basic and acidic residues" evidence="1">
    <location>
        <begin position="555"/>
        <end position="564"/>
    </location>
</feature>
<dbReference type="InterPro" id="IPR011564">
    <property type="entry name" value="Telomer_end-bd_POT1/Cdc13"/>
</dbReference>
<feature type="compositionally biased region" description="Polar residues" evidence="1">
    <location>
        <begin position="773"/>
        <end position="788"/>
    </location>
</feature>
<dbReference type="GO" id="GO:0000723">
    <property type="term" value="P:telomere maintenance"/>
    <property type="evidence" value="ECO:0007669"/>
    <property type="project" value="InterPro"/>
</dbReference>
<feature type="region of interest" description="Disordered" evidence="1">
    <location>
        <begin position="480"/>
        <end position="576"/>
    </location>
</feature>
<organism evidence="4">
    <name type="scientific">Ajellomyces capsulatus (strain H88)</name>
    <name type="common">Darling's disease fungus</name>
    <name type="synonym">Histoplasma capsulatum</name>
    <dbReference type="NCBI Taxonomy" id="544711"/>
    <lineage>
        <taxon>Eukaryota</taxon>
        <taxon>Fungi</taxon>
        <taxon>Dikarya</taxon>
        <taxon>Ascomycota</taxon>
        <taxon>Pezizomycotina</taxon>
        <taxon>Eurotiomycetes</taxon>
        <taxon>Eurotiomycetidae</taxon>
        <taxon>Onygenales</taxon>
        <taxon>Ajellomycetaceae</taxon>
        <taxon>Histoplasma</taxon>
    </lineage>
</organism>
<dbReference type="GO" id="GO:0003677">
    <property type="term" value="F:DNA binding"/>
    <property type="evidence" value="ECO:0007669"/>
    <property type="project" value="InterPro"/>
</dbReference>
<proteinExistence type="predicted"/>
<feature type="compositionally biased region" description="Low complexity" evidence="1">
    <location>
        <begin position="1221"/>
        <end position="1243"/>
    </location>
</feature>
<dbReference type="STRING" id="544711.F0UPY2"/>
<feature type="compositionally biased region" description="Polar residues" evidence="1">
    <location>
        <begin position="220"/>
        <end position="238"/>
    </location>
</feature>
<gene>
    <name evidence="3" type="ORF">HCEG_06247</name>
</gene>
<feature type="region of interest" description="Disordered" evidence="1">
    <location>
        <begin position="901"/>
        <end position="939"/>
    </location>
</feature>
<dbReference type="InterPro" id="IPR012340">
    <property type="entry name" value="NA-bd_OB-fold"/>
</dbReference>
<dbReference type="HOGENOM" id="CLU_261220_0_0_1"/>
<dbReference type="OMA" id="VWPYSSS"/>
<dbReference type="Proteomes" id="UP000008142">
    <property type="component" value="Unassembled WGS sequence"/>
</dbReference>
<feature type="region of interest" description="Disordered" evidence="1">
    <location>
        <begin position="1221"/>
        <end position="1257"/>
    </location>
</feature>
<dbReference type="OrthoDB" id="5363079at2759"/>
<dbReference type="Pfam" id="PF02765">
    <property type="entry name" value="POT1"/>
    <property type="match status" value="1"/>
</dbReference>
<evidence type="ECO:0000259" key="2">
    <source>
        <dbReference type="SMART" id="SM00976"/>
    </source>
</evidence>
<dbReference type="SUPFAM" id="SSF50249">
    <property type="entry name" value="Nucleic acid-binding proteins"/>
    <property type="match status" value="1"/>
</dbReference>